<dbReference type="Gene3D" id="6.10.250.1630">
    <property type="match status" value="3"/>
</dbReference>
<dbReference type="Proteomes" id="UP000786811">
    <property type="component" value="Unassembled WGS sequence"/>
</dbReference>
<evidence type="ECO:0000256" key="5">
    <source>
        <dbReference type="ARBA" id="ARBA00022679"/>
    </source>
</evidence>
<dbReference type="GO" id="GO:0070987">
    <property type="term" value="P:error-free translesion synthesis"/>
    <property type="evidence" value="ECO:0007669"/>
    <property type="project" value="TreeGrafter"/>
</dbReference>
<dbReference type="GO" id="GO:0017125">
    <property type="term" value="F:deoxycytidyl transferase activity"/>
    <property type="evidence" value="ECO:0007669"/>
    <property type="project" value="TreeGrafter"/>
</dbReference>
<keyword evidence="5 13" id="KW-0808">Transferase</keyword>
<dbReference type="FunFam" id="3.30.1490.100:FF:000001">
    <property type="entry name" value="DNA repair protein REV1"/>
    <property type="match status" value="1"/>
</dbReference>
<dbReference type="Pfam" id="PF00817">
    <property type="entry name" value="IMS"/>
    <property type="match status" value="1"/>
</dbReference>
<dbReference type="GO" id="GO:0042276">
    <property type="term" value="P:error-prone translesion synthesis"/>
    <property type="evidence" value="ECO:0007669"/>
    <property type="project" value="InterPro"/>
</dbReference>
<feature type="compositionally biased region" description="Low complexity" evidence="15">
    <location>
        <begin position="1087"/>
        <end position="1108"/>
    </location>
</feature>
<evidence type="ECO:0000256" key="10">
    <source>
        <dbReference type="ARBA" id="ARBA00023125"/>
    </source>
</evidence>
<sequence length="1288" mass="146474">MSKKKKKIEAWAENGLEDWGSYMAAKKAKLEDQFEEAAVTEFTEATKLFQGIAIFVNGYTHPCADDLKRLMMEHGGTYHHYLRSGRTTHLIASNLPYSKIIMYRKSKNPLPLCKPEWITDSIKANKLLDWRPYLLYSTTSVTQPQLNFKNDKKDQESLATASSNQPIKNLVDTDEKAVDCDSNKIKDQEFYDSMPGPSNCKPSSLSNIANLDNENLKGNNKIHKIRNGTALCSKNDEFITEFYNNSRLHHISTMGATFKEYVNELRAKNTGSYPGFDRLKKLNLDGKLAKEKNSDECNDSDSDESIFNSERISAIKAQKEQNKIDDLKDDSDSEEDLFDLDKPTPKRKSLKPKEDNKFVIMHIDMDCFFVSVGLRNKPELKGLPIAVTHARGNRPTSTNTNNNNNKDEEFLSMAEIASCSYEARKLGIKNGMFLGQALKLCPNLKTIKYDFEGYKQVSYILYNTVASYTLDIEAVSCDEMYADVTKIMTECNLTPEEFADIIRKEIKDKTGCPVSTGFGGNKLQARLATKRAKPDGQFYLTSSKVKDHISSIGVRELPGVGYSTMLTLKKMNIKTCSDLQDIPLIVLQKEFGKKTGELLYSMCRGIDTTKLNIEHVRKSVSAEVNYGIRFDDDNDAREFLKKLSQEVCTRLSKINAKGRCITLKLMVRAKNAPKETAKFMGHGICDNFTKSKNFISAVDDEVVVTREVLGLWEVMQQPADDIRGIGIQISRLEMLKKNADTYMMKFVAKAKQAGNQDKEDKNFGGNSKDTDKCSDVGNKCQNSVNIIDKNSKDVNKKNKTKPQGLKAFFTATKPNVKNFKPVENFPTSTEIDKAVLNELPEDIKMEILNYHKIESGTSVDGKNNENDVKLMKTSCNVEVKNKPTVEIDVEDKNKILVQGSQGIDESVLTELPEDIRNEILATKPIVKKKSVQEIDKNYFKQVKPGKFSKTKLPEVQELDMQVLIELPDDIRNEIMNHYKSSSNGQDEAEAGVSGIAQDGGNEERSVESNQRRLIDETNVTFSQVDPEFLAALSEDMKQDVKMYCLSKKREKERKKNGNEQIHLPIPIRASNEVKPKRGRKPKKFILNSNNSNSVKTNNNNNNNNVQNNNNKIVSKAKEVKINGNLDEKNLMIKRRSFLENEIKISSNEMRVNDRREAIKSHQSVFRGRSVKSYEHQEMLNNLVNYLFSLPLLQVKNHLQAWILNSPYANEIDILSIATFLSMLPTEKRIEDLHILMKTMYRCMTKSGSCVWHETYRKTVEHVQHYMQIEYNSNLLLPSIRCNRRECKK</sequence>
<dbReference type="InterPro" id="IPR038401">
    <property type="entry name" value="Rev1_C_sf"/>
</dbReference>
<dbReference type="GO" id="GO:0003684">
    <property type="term" value="F:damaged DNA binding"/>
    <property type="evidence" value="ECO:0007669"/>
    <property type="project" value="UniProtKB-UniRule"/>
</dbReference>
<evidence type="ECO:0000256" key="6">
    <source>
        <dbReference type="ARBA" id="ARBA00022695"/>
    </source>
</evidence>
<evidence type="ECO:0000256" key="4">
    <source>
        <dbReference type="ARBA" id="ARBA00022634"/>
    </source>
</evidence>
<evidence type="ECO:0000313" key="18">
    <source>
        <dbReference type="EMBL" id="CAG5108933.1"/>
    </source>
</evidence>
<dbReference type="FunFam" id="3.40.50.10190:FF:000011">
    <property type="entry name" value="DNA repair protein REV1"/>
    <property type="match status" value="1"/>
</dbReference>
<dbReference type="PANTHER" id="PTHR45990:SF1">
    <property type="entry name" value="DNA REPAIR PROTEIN REV1"/>
    <property type="match status" value="1"/>
</dbReference>
<dbReference type="Pfam" id="PF14377">
    <property type="entry name" value="UBM"/>
    <property type="match status" value="4"/>
</dbReference>
<dbReference type="InterPro" id="IPR012112">
    <property type="entry name" value="REV1"/>
</dbReference>
<dbReference type="GO" id="GO:0046872">
    <property type="term" value="F:metal ion binding"/>
    <property type="evidence" value="ECO:0007669"/>
    <property type="project" value="UniProtKB-KW"/>
</dbReference>
<gene>
    <name evidence="18" type="ORF">HICCMSTLAB_LOCUS13569</name>
</gene>
<dbReference type="CDD" id="cd17719">
    <property type="entry name" value="BRCT_Rev1"/>
    <property type="match status" value="1"/>
</dbReference>
<keyword evidence="7 14" id="KW-0479">Metal-binding</keyword>
<evidence type="ECO:0000313" key="19">
    <source>
        <dbReference type="Proteomes" id="UP000786811"/>
    </source>
</evidence>
<dbReference type="InterPro" id="IPR001126">
    <property type="entry name" value="UmuC"/>
</dbReference>
<organism evidence="18 19">
    <name type="scientific">Cotesia congregata</name>
    <name type="common">Parasitoid wasp</name>
    <name type="synonym">Apanteles congregatus</name>
    <dbReference type="NCBI Taxonomy" id="51543"/>
    <lineage>
        <taxon>Eukaryota</taxon>
        <taxon>Metazoa</taxon>
        <taxon>Ecdysozoa</taxon>
        <taxon>Arthropoda</taxon>
        <taxon>Hexapoda</taxon>
        <taxon>Insecta</taxon>
        <taxon>Pterygota</taxon>
        <taxon>Neoptera</taxon>
        <taxon>Endopterygota</taxon>
        <taxon>Hymenoptera</taxon>
        <taxon>Apocrita</taxon>
        <taxon>Ichneumonoidea</taxon>
        <taxon>Braconidae</taxon>
        <taxon>Microgastrinae</taxon>
        <taxon>Cotesia</taxon>
    </lineage>
</organism>
<evidence type="ECO:0000256" key="3">
    <source>
        <dbReference type="ARBA" id="ARBA00020399"/>
    </source>
</evidence>
<keyword evidence="11 13" id="KW-0234">DNA repair</keyword>
<dbReference type="InterPro" id="IPR031991">
    <property type="entry name" value="Rev1_C"/>
</dbReference>
<dbReference type="Gene3D" id="1.20.58.1280">
    <property type="entry name" value="DNA repair protein Rev1, C-terminal domain"/>
    <property type="match status" value="1"/>
</dbReference>
<dbReference type="InterPro" id="IPR043502">
    <property type="entry name" value="DNA/RNA_pol_sf"/>
</dbReference>
<dbReference type="InterPro" id="IPR036775">
    <property type="entry name" value="DNA_pol_Y-fam_lit_finger_sf"/>
</dbReference>
<comment type="cofactor">
    <cofactor evidence="14">
        <name>Mg(2+)</name>
        <dbReference type="ChEBI" id="CHEBI:18420"/>
    </cofactor>
    <text evidence="14">Binds 2 magnesium ions.</text>
</comment>
<evidence type="ECO:0000259" key="16">
    <source>
        <dbReference type="PROSITE" id="PS50172"/>
    </source>
</evidence>
<feature type="domain" description="BRCT" evidence="16">
    <location>
        <begin position="44"/>
        <end position="135"/>
    </location>
</feature>
<dbReference type="InterPro" id="IPR053848">
    <property type="entry name" value="IMS_HHH_1"/>
</dbReference>
<feature type="region of interest" description="Disordered" evidence="15">
    <location>
        <begin position="1070"/>
        <end position="1108"/>
    </location>
</feature>
<dbReference type="SUPFAM" id="SSF56672">
    <property type="entry name" value="DNA/RNA polymerases"/>
    <property type="match status" value="1"/>
</dbReference>
<dbReference type="EC" id="2.7.7.-" evidence="13"/>
<dbReference type="InterPro" id="IPR043128">
    <property type="entry name" value="Rev_trsase/Diguanyl_cyclase"/>
</dbReference>
<comment type="function">
    <text evidence="13">Deoxycytidyl transferase involved in DNA repair. Transfers a dCMP residue from dCTP to the 3'-end of a DNA primer in a template-dependent reaction. May assist in the first step in the bypass of abasic lesions by the insertion of a nucleotide opposite the lesion. Required for normal induction of mutations by physical and chemical agents.</text>
</comment>
<comment type="subcellular location">
    <subcellularLocation>
        <location evidence="1 13">Nucleus</location>
    </subcellularLocation>
</comment>
<keyword evidence="19" id="KW-1185">Reference proteome</keyword>
<evidence type="ECO:0000256" key="15">
    <source>
        <dbReference type="SAM" id="MobiDB-lite"/>
    </source>
</evidence>
<keyword evidence="12 13" id="KW-0539">Nucleus</keyword>
<evidence type="ECO:0000259" key="17">
    <source>
        <dbReference type="PROSITE" id="PS50173"/>
    </source>
</evidence>
<evidence type="ECO:0000256" key="8">
    <source>
        <dbReference type="ARBA" id="ARBA00022763"/>
    </source>
</evidence>
<evidence type="ECO:0000256" key="9">
    <source>
        <dbReference type="ARBA" id="ARBA00022842"/>
    </source>
</evidence>
<comment type="similarity">
    <text evidence="2 13">Belongs to the DNA polymerase type-Y family.</text>
</comment>
<dbReference type="CDD" id="cd12145">
    <property type="entry name" value="Rev1_C"/>
    <property type="match status" value="1"/>
</dbReference>
<dbReference type="InterPro" id="IPR001357">
    <property type="entry name" value="BRCT_dom"/>
</dbReference>
<dbReference type="Pfam" id="PF16727">
    <property type="entry name" value="REV1_C"/>
    <property type="match status" value="1"/>
</dbReference>
<dbReference type="FunFam" id="3.40.1170.60:FF:000005">
    <property type="entry name" value="DNA repair protein REV1"/>
    <property type="match status" value="1"/>
</dbReference>
<evidence type="ECO:0000256" key="14">
    <source>
        <dbReference type="PIRSR" id="PIRSR036573-2"/>
    </source>
</evidence>
<dbReference type="GO" id="GO:0005634">
    <property type="term" value="C:nucleus"/>
    <property type="evidence" value="ECO:0007669"/>
    <property type="project" value="UniProtKB-SubCell"/>
</dbReference>
<evidence type="ECO:0000256" key="7">
    <source>
        <dbReference type="ARBA" id="ARBA00022723"/>
    </source>
</evidence>
<evidence type="ECO:0000256" key="13">
    <source>
        <dbReference type="PIRNR" id="PIRNR036573"/>
    </source>
</evidence>
<comment type="caution">
    <text evidence="18">The sequence shown here is derived from an EMBL/GenBank/DDBJ whole genome shotgun (WGS) entry which is preliminary data.</text>
</comment>
<dbReference type="Pfam" id="PF16589">
    <property type="entry name" value="BRCT_2"/>
    <property type="match status" value="1"/>
</dbReference>
<proteinExistence type="inferred from homology"/>
<dbReference type="InterPro" id="IPR036420">
    <property type="entry name" value="BRCT_dom_sf"/>
</dbReference>
<feature type="compositionally biased region" description="Acidic residues" evidence="15">
    <location>
        <begin position="327"/>
        <end position="338"/>
    </location>
</feature>
<dbReference type="PANTHER" id="PTHR45990">
    <property type="entry name" value="DNA REPAIR PROTEIN REV1"/>
    <property type="match status" value="1"/>
</dbReference>
<dbReference type="PIRSF" id="PIRSF036573">
    <property type="entry name" value="REV1"/>
    <property type="match status" value="1"/>
</dbReference>
<dbReference type="Gene3D" id="6.10.250.1490">
    <property type="match status" value="1"/>
</dbReference>
<keyword evidence="8 13" id="KW-0227">DNA damage</keyword>
<evidence type="ECO:0000256" key="11">
    <source>
        <dbReference type="ARBA" id="ARBA00023204"/>
    </source>
</evidence>
<dbReference type="Gene3D" id="1.10.150.20">
    <property type="entry name" value="5' to 3' exonuclease, C-terminal subdomain"/>
    <property type="match status" value="1"/>
</dbReference>
<keyword evidence="9 14" id="KW-0460">Magnesium</keyword>
<feature type="binding site" evidence="14">
    <location>
        <position position="479"/>
    </location>
    <ligand>
        <name>Mg(2+)</name>
        <dbReference type="ChEBI" id="CHEBI:18420"/>
        <label>1</label>
    </ligand>
</feature>
<dbReference type="Gene3D" id="3.40.1170.60">
    <property type="match status" value="1"/>
</dbReference>
<dbReference type="PROSITE" id="PS50172">
    <property type="entry name" value="BRCT"/>
    <property type="match status" value="1"/>
</dbReference>
<name>A0A8J2MUS5_COTCN</name>
<keyword evidence="6 13" id="KW-0548">Nucleotidyltransferase</keyword>
<dbReference type="Gene3D" id="3.30.70.270">
    <property type="match status" value="1"/>
</dbReference>
<evidence type="ECO:0000256" key="1">
    <source>
        <dbReference type="ARBA" id="ARBA00004123"/>
    </source>
</evidence>
<feature type="binding site" evidence="14">
    <location>
        <position position="364"/>
    </location>
    <ligand>
        <name>Mg(2+)</name>
        <dbReference type="ChEBI" id="CHEBI:18420"/>
        <label>1</label>
    </ligand>
</feature>
<evidence type="ECO:0000256" key="2">
    <source>
        <dbReference type="ARBA" id="ARBA00010945"/>
    </source>
</evidence>
<dbReference type="SUPFAM" id="SSF100879">
    <property type="entry name" value="Lesion bypass DNA polymerase (Y-family), little finger domain"/>
    <property type="match status" value="1"/>
</dbReference>
<dbReference type="Pfam" id="PF21999">
    <property type="entry name" value="IMS_HHH_1"/>
    <property type="match status" value="1"/>
</dbReference>
<dbReference type="SUPFAM" id="SSF52113">
    <property type="entry name" value="BRCT domain"/>
    <property type="match status" value="1"/>
</dbReference>
<dbReference type="Gene3D" id="3.30.1490.100">
    <property type="entry name" value="DNA polymerase, Y-family, little finger domain"/>
    <property type="match status" value="1"/>
</dbReference>
<reference evidence="18" key="1">
    <citation type="submission" date="2021-04" db="EMBL/GenBank/DDBJ databases">
        <authorList>
            <person name="Chebbi M.A.C M."/>
        </authorList>
    </citation>
    <scope>NUCLEOTIDE SEQUENCE</scope>
</reference>
<dbReference type="InterPro" id="IPR017961">
    <property type="entry name" value="DNA_pol_Y-fam_little_finger"/>
</dbReference>
<dbReference type="EMBL" id="CAJNRD030001124">
    <property type="protein sequence ID" value="CAG5108933.1"/>
    <property type="molecule type" value="Genomic_DNA"/>
</dbReference>
<dbReference type="CDD" id="cd01701">
    <property type="entry name" value="PolY_Rev1"/>
    <property type="match status" value="1"/>
</dbReference>
<dbReference type="PROSITE" id="PS50173">
    <property type="entry name" value="UMUC"/>
    <property type="match status" value="1"/>
</dbReference>
<dbReference type="SMART" id="SM00292">
    <property type="entry name" value="BRCT"/>
    <property type="match status" value="1"/>
</dbReference>
<accession>A0A8J2MUS5</accession>
<feature type="region of interest" description="Disordered" evidence="15">
    <location>
        <begin position="318"/>
        <end position="350"/>
    </location>
</feature>
<dbReference type="Gene3D" id="3.40.50.10190">
    <property type="entry name" value="BRCT domain"/>
    <property type="match status" value="1"/>
</dbReference>
<dbReference type="Pfam" id="PF11799">
    <property type="entry name" value="IMS_C"/>
    <property type="match status" value="1"/>
</dbReference>
<dbReference type="GO" id="GO:0003887">
    <property type="term" value="F:DNA-directed DNA polymerase activity"/>
    <property type="evidence" value="ECO:0007669"/>
    <property type="project" value="InterPro"/>
</dbReference>
<dbReference type="InterPro" id="IPR025527">
    <property type="entry name" value="HUWE1/Rev1_UBM"/>
</dbReference>
<protein>
    <recommendedName>
        <fullName evidence="3 13">DNA repair protein REV1</fullName>
        <ecNumber evidence="13">2.7.7.-</ecNumber>
    </recommendedName>
</protein>
<dbReference type="GO" id="GO:0006281">
    <property type="term" value="P:DNA repair"/>
    <property type="evidence" value="ECO:0007669"/>
    <property type="project" value="UniProtKB-KW"/>
</dbReference>
<dbReference type="OrthoDB" id="427711at2759"/>
<evidence type="ECO:0000256" key="12">
    <source>
        <dbReference type="ARBA" id="ARBA00023242"/>
    </source>
</evidence>
<feature type="binding site" evidence="14">
    <location>
        <position position="478"/>
    </location>
    <ligand>
        <name>Mg(2+)</name>
        <dbReference type="ChEBI" id="CHEBI:18420"/>
        <label>1</label>
    </ligand>
</feature>
<keyword evidence="4 13" id="KW-0237">DNA synthesis</keyword>
<keyword evidence="10 13" id="KW-0238">DNA-binding</keyword>
<feature type="domain" description="UmuC" evidence="17">
    <location>
        <begin position="360"/>
        <end position="561"/>
    </location>
</feature>